<evidence type="ECO:0000313" key="4">
    <source>
        <dbReference type="Proteomes" id="UP000242381"/>
    </source>
</evidence>
<sequence>MSTFKTTTTTTTTSTTAIPQSPSKVSKFLLDPWSTAKVVVPSAAIQLILHKTVISKTTLRELTLGLTLLNAIWFATTLNLSYLETPLLANVPSLDEWQKLDVGRHRFSWINKIEAAVSLISLDMFLNWNGRIIKHNGFVDNALKAAVIAPVAITVIQSVYFLPRLNKRAAQVSRAEVTTKELWDRDPFFLKGHRGYIALDTIKVSALAVAGLRFGLMLKN</sequence>
<keyword evidence="2" id="KW-1133">Transmembrane helix</keyword>
<name>A0A0A1NVG4_RHIZD</name>
<dbReference type="Proteomes" id="UP000242381">
    <property type="component" value="Unassembled WGS sequence"/>
</dbReference>
<dbReference type="AlphaFoldDB" id="A0A0A1NVG4"/>
<feature type="transmembrane region" description="Helical" evidence="2">
    <location>
        <begin position="142"/>
        <end position="162"/>
    </location>
</feature>
<evidence type="ECO:0000256" key="2">
    <source>
        <dbReference type="SAM" id="Phobius"/>
    </source>
</evidence>
<proteinExistence type="predicted"/>
<feature type="transmembrane region" description="Helical" evidence="2">
    <location>
        <begin position="62"/>
        <end position="83"/>
    </location>
</feature>
<organism evidence="3 4">
    <name type="scientific">Rhizopus microsporus</name>
    <dbReference type="NCBI Taxonomy" id="58291"/>
    <lineage>
        <taxon>Eukaryota</taxon>
        <taxon>Fungi</taxon>
        <taxon>Fungi incertae sedis</taxon>
        <taxon>Mucoromycota</taxon>
        <taxon>Mucoromycotina</taxon>
        <taxon>Mucoromycetes</taxon>
        <taxon>Mucorales</taxon>
        <taxon>Mucorineae</taxon>
        <taxon>Rhizopodaceae</taxon>
        <taxon>Rhizopus</taxon>
    </lineage>
</organism>
<evidence type="ECO:0000256" key="1">
    <source>
        <dbReference type="SAM" id="MobiDB-lite"/>
    </source>
</evidence>
<dbReference type="EMBL" id="KV921372">
    <property type="protein sequence ID" value="ORE16863.1"/>
    <property type="molecule type" value="Genomic_DNA"/>
</dbReference>
<keyword evidence="2" id="KW-0812">Transmembrane</keyword>
<keyword evidence="2" id="KW-0472">Membrane</keyword>
<feature type="compositionally biased region" description="Low complexity" evidence="1">
    <location>
        <begin position="1"/>
        <end position="16"/>
    </location>
</feature>
<reference evidence="3 4" key="1">
    <citation type="journal article" date="2016" name="Proc. Natl. Acad. Sci. U.S.A.">
        <title>Lipid metabolic changes in an early divergent fungus govern the establishment of a mutualistic symbiosis with endobacteria.</title>
        <authorList>
            <person name="Lastovetsky O.A."/>
            <person name="Gaspar M.L."/>
            <person name="Mondo S.J."/>
            <person name="LaButti K.M."/>
            <person name="Sandor L."/>
            <person name="Grigoriev I.V."/>
            <person name="Henry S.A."/>
            <person name="Pawlowska T.E."/>
        </authorList>
    </citation>
    <scope>NUCLEOTIDE SEQUENCE [LARGE SCALE GENOMIC DNA]</scope>
    <source>
        <strain evidence="3 4">ATCC 11559</strain>
    </source>
</reference>
<gene>
    <name evidence="3" type="ORF">BCV71DRAFT_10727</name>
</gene>
<accession>A0A0A1NVG4</accession>
<protein>
    <recommendedName>
        <fullName evidence="5">DUF1772-domain-containing protein</fullName>
    </recommendedName>
</protein>
<evidence type="ECO:0000313" key="3">
    <source>
        <dbReference type="EMBL" id="ORE16863.1"/>
    </source>
</evidence>
<dbReference type="OMA" id="LYLNWNE"/>
<feature type="region of interest" description="Disordered" evidence="1">
    <location>
        <begin position="1"/>
        <end position="20"/>
    </location>
</feature>
<evidence type="ECO:0008006" key="5">
    <source>
        <dbReference type="Google" id="ProtNLM"/>
    </source>
</evidence>
<dbReference type="VEuPathDB" id="FungiDB:BCV72DRAFT_99135"/>